<evidence type="ECO:0000256" key="1">
    <source>
        <dbReference type="SAM" id="Phobius"/>
    </source>
</evidence>
<dbReference type="OrthoDB" id="769570at2"/>
<dbReference type="Proteomes" id="UP000309488">
    <property type="component" value="Unassembled WGS sequence"/>
</dbReference>
<dbReference type="RefSeq" id="WP_136842180.1">
    <property type="nucleotide sequence ID" value="NZ_SWBR01000003.1"/>
</dbReference>
<reference evidence="2 3" key="1">
    <citation type="submission" date="2019-04" db="EMBL/GenBank/DDBJ databases">
        <title>Pedobacter sp. RP-3-22 sp. nov., isolated from Arctic soil.</title>
        <authorList>
            <person name="Dahal R.H."/>
            <person name="Kim D.-U."/>
        </authorList>
    </citation>
    <scope>NUCLEOTIDE SEQUENCE [LARGE SCALE GENOMIC DNA]</scope>
    <source>
        <strain evidence="2 3">RP-3-22</strain>
    </source>
</reference>
<keyword evidence="1" id="KW-0472">Membrane</keyword>
<feature type="transmembrane region" description="Helical" evidence="1">
    <location>
        <begin position="7"/>
        <end position="27"/>
    </location>
</feature>
<name>A0A4U1CKT8_9SPHI</name>
<gene>
    <name evidence="2" type="ORF">FA048_14100</name>
</gene>
<keyword evidence="3" id="KW-1185">Reference proteome</keyword>
<comment type="caution">
    <text evidence="2">The sequence shown here is derived from an EMBL/GenBank/DDBJ whole genome shotgun (WGS) entry which is preliminary data.</text>
</comment>
<proteinExistence type="predicted"/>
<keyword evidence="1" id="KW-1133">Transmembrane helix</keyword>
<accession>A0A4U1CKT8</accession>
<feature type="transmembrane region" description="Helical" evidence="1">
    <location>
        <begin position="33"/>
        <end position="56"/>
    </location>
</feature>
<dbReference type="AlphaFoldDB" id="A0A4U1CKT8"/>
<protein>
    <submittedName>
        <fullName evidence="2">Uncharacterized protein</fullName>
    </submittedName>
</protein>
<keyword evidence="1" id="KW-0812">Transmembrane</keyword>
<sequence>MGFGFNILFVFIIIPLTVLLLLCWLLTKKKIFYKILGAIWLAIFGLAFISLTFQFLTKKKELKKKDYYGHYIINRDYFPGKQADWQYDNFRFEIKENDSIYFYVTDKQRILKTYRGTVMTSQPYRSERLIINMDDTTHHIMASNPTTYRSAWSFYLVFYSPKFNNVYFKKGEWKLIDK</sequence>
<organism evidence="2 3">
    <name type="scientific">Pedobacter polaris</name>
    <dbReference type="NCBI Taxonomy" id="2571273"/>
    <lineage>
        <taxon>Bacteria</taxon>
        <taxon>Pseudomonadati</taxon>
        <taxon>Bacteroidota</taxon>
        <taxon>Sphingobacteriia</taxon>
        <taxon>Sphingobacteriales</taxon>
        <taxon>Sphingobacteriaceae</taxon>
        <taxon>Pedobacter</taxon>
    </lineage>
</organism>
<dbReference type="EMBL" id="SWBR01000003">
    <property type="protein sequence ID" value="TKC08284.1"/>
    <property type="molecule type" value="Genomic_DNA"/>
</dbReference>
<evidence type="ECO:0000313" key="2">
    <source>
        <dbReference type="EMBL" id="TKC08284.1"/>
    </source>
</evidence>
<evidence type="ECO:0000313" key="3">
    <source>
        <dbReference type="Proteomes" id="UP000309488"/>
    </source>
</evidence>